<dbReference type="Gene3D" id="3.40.30.10">
    <property type="entry name" value="Glutaredoxin"/>
    <property type="match status" value="1"/>
</dbReference>
<evidence type="ECO:0008006" key="3">
    <source>
        <dbReference type="Google" id="ProtNLM"/>
    </source>
</evidence>
<dbReference type="EMBL" id="JALRMR010000018">
    <property type="protein sequence ID" value="MDT1975218.1"/>
    <property type="molecule type" value="Genomic_DNA"/>
</dbReference>
<dbReference type="AlphaFoldDB" id="A0AAW8RCN6"/>
<evidence type="ECO:0000313" key="2">
    <source>
        <dbReference type="Proteomes" id="UP001249945"/>
    </source>
</evidence>
<dbReference type="RefSeq" id="WP_311780934.1">
    <property type="nucleotide sequence ID" value="NZ_JALRMR010000018.1"/>
</dbReference>
<evidence type="ECO:0000313" key="1">
    <source>
        <dbReference type="EMBL" id="MDT1975218.1"/>
    </source>
</evidence>
<name>A0AAW8RCN6_CARDV</name>
<accession>A0AAW8RCN6</accession>
<dbReference type="Proteomes" id="UP001249945">
    <property type="component" value="Unassembled WGS sequence"/>
</dbReference>
<sequence length="111" mass="13279">MINIVYYIHEDDRVIEESINFLAFQTINNSDYQKNYTILKNEKFKTSIKYINLKNIDVINKNIKELIKKEKNCLPMVTINDNLFCKKRILTIKELSKLLDIGFNIQEQEDF</sequence>
<comment type="caution">
    <text evidence="1">The sequence shown here is derived from an EMBL/GenBank/DDBJ whole genome shotgun (WGS) entry which is preliminary data.</text>
</comment>
<reference evidence="1" key="1">
    <citation type="submission" date="2022-04" db="EMBL/GenBank/DDBJ databases">
        <title>Draft genome sequences of lactic acid bacteria (LAB) strains involved in meat spoilage.</title>
        <authorList>
            <person name="Palevich N."/>
        </authorList>
    </citation>
    <scope>NUCLEOTIDE SEQUENCE</scope>
    <source>
        <strain evidence="1">9-14</strain>
    </source>
</reference>
<gene>
    <name evidence="1" type="ORF">MX635_12490</name>
</gene>
<organism evidence="1 2">
    <name type="scientific">Carnobacterium divergens</name>
    <name type="common">Lactobacillus divergens</name>
    <dbReference type="NCBI Taxonomy" id="2748"/>
    <lineage>
        <taxon>Bacteria</taxon>
        <taxon>Bacillati</taxon>
        <taxon>Bacillota</taxon>
        <taxon>Bacilli</taxon>
        <taxon>Lactobacillales</taxon>
        <taxon>Carnobacteriaceae</taxon>
        <taxon>Carnobacterium</taxon>
    </lineage>
</organism>
<protein>
    <recommendedName>
        <fullName evidence="3">Arsenic metallochaperone ArsD family protein</fullName>
    </recommendedName>
</protein>
<proteinExistence type="predicted"/>